<dbReference type="PATRIC" id="fig|1447256.3.peg.874"/>
<accession>A0A0G9KA35</accession>
<dbReference type="EMBL" id="JAIQ01000075">
    <property type="protein sequence ID" value="KLE01093.1"/>
    <property type="molecule type" value="Genomic_DNA"/>
</dbReference>
<dbReference type="InterPro" id="IPR011990">
    <property type="entry name" value="TPR-like_helical_dom_sf"/>
</dbReference>
<evidence type="ECO:0000313" key="1">
    <source>
        <dbReference type="EMBL" id="KLE01093.1"/>
    </source>
</evidence>
<dbReference type="Proteomes" id="UP000035514">
    <property type="component" value="Unassembled WGS sequence"/>
</dbReference>
<dbReference type="SUPFAM" id="SSF48452">
    <property type="entry name" value="TPR-like"/>
    <property type="match status" value="1"/>
</dbReference>
<reference evidence="1 2" key="1">
    <citation type="submission" date="2014-01" db="EMBL/GenBank/DDBJ databases">
        <title>Development of a Comparative Genomic Fingerprinting Assay for High Resolution Genotyping of Arcobacter butzleri.</title>
        <authorList>
            <person name="Webb A.L."/>
            <person name="Inglis G.D."/>
            <person name="Kruczkiewicz P."/>
            <person name="Selinger L.B."/>
            <person name="Taboada E.N."/>
        </authorList>
    </citation>
    <scope>NUCLEOTIDE SEQUENCE [LARGE SCALE GENOMIC DNA]</scope>
    <source>
        <strain evidence="1 2">L348</strain>
    </source>
</reference>
<evidence type="ECO:0000313" key="2">
    <source>
        <dbReference type="Proteomes" id="UP000035514"/>
    </source>
</evidence>
<comment type="caution">
    <text evidence="1">The sequence shown here is derived from an EMBL/GenBank/DDBJ whole genome shotgun (WGS) entry which is preliminary data.</text>
</comment>
<dbReference type="InterPro" id="IPR019734">
    <property type="entry name" value="TPR_rpt"/>
</dbReference>
<dbReference type="Pfam" id="PF13181">
    <property type="entry name" value="TPR_8"/>
    <property type="match status" value="1"/>
</dbReference>
<dbReference type="AlphaFoldDB" id="A0A0G9KA35"/>
<dbReference type="Gene3D" id="1.25.40.10">
    <property type="entry name" value="Tetratricopeptide repeat domain"/>
    <property type="match status" value="1"/>
</dbReference>
<protein>
    <submittedName>
        <fullName evidence="1">Uncharacterized protein</fullName>
    </submittedName>
</protein>
<proteinExistence type="predicted"/>
<dbReference type="RefSeq" id="WP_046996480.1">
    <property type="nucleotide sequence ID" value="NZ_JAIQ01000075.1"/>
</dbReference>
<gene>
    <name evidence="1" type="ORF">AA20_04505</name>
</gene>
<sequence>MKFIFVLFLLVITLNAQQEKDFYYSFIDSNGQQIPQKVTQSIVDGLDYLQYIRDLAQDGKINEAFTKIKDFKENNKTKILYSDIMILYSELALKNQSKKLLLETSVELEKAINSSLISQQDLLKAYMILVDLKLGVNKIEDAKYFSKIIIENFDDELTKTYGKISLSKVYKYQKDYEKATKTLFEILSSTKDKQVATVVGNELFDIYLLQGKNEEAKDLMTQILKSNMAFYINDVFLANKKIDVFARLGMIDQSIELLQGIIEKSKKDDAIEDAKFKLANIYMQLYDKTDLYLDKAKTLYKNILDDYPKGEHAKDSQMYLDEILMRQNILVPNNVAEKYTDNEDMQQKALLQELINNNKNKQYEEILKFEKAYREIPIKILKRFGYDTINDLLDEVYIQIIKDYISKEECVELNKILKNIKFSIWQKLVNDEVMRGGLINCVVEVPSEESYSQIKNIFNNITDANMYLILETMAYSLNYIDDALYFSSKIEAINDKKVLQKEFLYKYQVIKAKNDSNRLDRFLKSVSENEEYISQNENNPVIIDFYYDYYNYLLRNDIEKANKVLKKLYDKQNEFRAFVYSPLAESDLSKVAKKENKTQEALNYLLEGIERSKRIKPDELARMYYEILSLYSDLGDSKNSDEYLKKCKDLKNVSEDNLYKKMCDMK</sequence>
<organism evidence="1 2">
    <name type="scientific">Aliarcobacter butzleri L348</name>
    <dbReference type="NCBI Taxonomy" id="1447256"/>
    <lineage>
        <taxon>Bacteria</taxon>
        <taxon>Pseudomonadati</taxon>
        <taxon>Campylobacterota</taxon>
        <taxon>Epsilonproteobacteria</taxon>
        <taxon>Campylobacterales</taxon>
        <taxon>Arcobacteraceae</taxon>
        <taxon>Aliarcobacter</taxon>
    </lineage>
</organism>
<name>A0A0G9KA35_9BACT</name>